<comment type="caution">
    <text evidence="2">The sequence shown here is derived from an EMBL/GenBank/DDBJ whole genome shotgun (WGS) entry which is preliminary data.</text>
</comment>
<keyword evidence="3" id="KW-1185">Reference proteome</keyword>
<organism evidence="2 3">
    <name type="scientific">Liparis tanakae</name>
    <name type="common">Tanaka's snailfish</name>
    <dbReference type="NCBI Taxonomy" id="230148"/>
    <lineage>
        <taxon>Eukaryota</taxon>
        <taxon>Metazoa</taxon>
        <taxon>Chordata</taxon>
        <taxon>Craniata</taxon>
        <taxon>Vertebrata</taxon>
        <taxon>Euteleostomi</taxon>
        <taxon>Actinopterygii</taxon>
        <taxon>Neopterygii</taxon>
        <taxon>Teleostei</taxon>
        <taxon>Neoteleostei</taxon>
        <taxon>Acanthomorphata</taxon>
        <taxon>Eupercaria</taxon>
        <taxon>Perciformes</taxon>
        <taxon>Cottioidei</taxon>
        <taxon>Cottales</taxon>
        <taxon>Liparidae</taxon>
        <taxon>Liparis</taxon>
    </lineage>
</organism>
<sequence length="153" mass="16594">MDRLYSLHSSLRTLLHTFLPGQLHELLLLLLLLLLLRAELRGCGRLVPHPAGPDLAAEVSGELHVVRVRPPRRAVTRGDGADSHPPSAGGSGGPRPGLQHEQPPEAALAVLLLGGHTHRGEEEAEGKEEAPSYPSHIHTEYEVKFFLGLIENC</sequence>
<evidence type="ECO:0000256" key="1">
    <source>
        <dbReference type="SAM" id="MobiDB-lite"/>
    </source>
</evidence>
<protein>
    <submittedName>
        <fullName evidence="2">Uncharacterized protein</fullName>
    </submittedName>
</protein>
<dbReference type="AlphaFoldDB" id="A0A4Z2H000"/>
<feature type="region of interest" description="Disordered" evidence="1">
    <location>
        <begin position="70"/>
        <end position="103"/>
    </location>
</feature>
<reference evidence="2 3" key="1">
    <citation type="submission" date="2019-03" db="EMBL/GenBank/DDBJ databases">
        <title>First draft genome of Liparis tanakae, snailfish: a comprehensive survey of snailfish specific genes.</title>
        <authorList>
            <person name="Kim W."/>
            <person name="Song I."/>
            <person name="Jeong J.-H."/>
            <person name="Kim D."/>
            <person name="Kim S."/>
            <person name="Ryu S."/>
            <person name="Song J.Y."/>
            <person name="Lee S.K."/>
        </authorList>
    </citation>
    <scope>NUCLEOTIDE SEQUENCE [LARGE SCALE GENOMIC DNA]</scope>
    <source>
        <tissue evidence="2">Muscle</tissue>
    </source>
</reference>
<accession>A0A4Z2H000</accession>
<gene>
    <name evidence="2" type="ORF">EYF80_031465</name>
</gene>
<name>A0A4Z2H000_9TELE</name>
<evidence type="ECO:0000313" key="3">
    <source>
        <dbReference type="Proteomes" id="UP000314294"/>
    </source>
</evidence>
<dbReference type="EMBL" id="SRLO01000382">
    <property type="protein sequence ID" value="TNN58343.1"/>
    <property type="molecule type" value="Genomic_DNA"/>
</dbReference>
<evidence type="ECO:0000313" key="2">
    <source>
        <dbReference type="EMBL" id="TNN58343.1"/>
    </source>
</evidence>
<dbReference type="Proteomes" id="UP000314294">
    <property type="component" value="Unassembled WGS sequence"/>
</dbReference>
<proteinExistence type="predicted"/>